<gene>
    <name evidence="3" type="ORF">RJ641_006732</name>
</gene>
<dbReference type="Proteomes" id="UP001370490">
    <property type="component" value="Unassembled WGS sequence"/>
</dbReference>
<reference evidence="3 4" key="1">
    <citation type="submission" date="2023-12" db="EMBL/GenBank/DDBJ databases">
        <title>A high-quality genome assembly for Dillenia turbinata (Dilleniales).</title>
        <authorList>
            <person name="Chanderbali A."/>
        </authorList>
    </citation>
    <scope>NUCLEOTIDE SEQUENCE [LARGE SCALE GENOMIC DNA]</scope>
    <source>
        <strain evidence="3">LSX21</strain>
        <tissue evidence="3">Leaf</tissue>
    </source>
</reference>
<evidence type="ECO:0000313" key="4">
    <source>
        <dbReference type="Proteomes" id="UP001370490"/>
    </source>
</evidence>
<keyword evidence="4" id="KW-1185">Reference proteome</keyword>
<evidence type="ECO:0000313" key="3">
    <source>
        <dbReference type="EMBL" id="KAK6928141.1"/>
    </source>
</evidence>
<sequence length="186" mass="19908">MRTITSPHVALFPSAGMGHLIPFLRIAAILASHNSGVAPVAVELNIPNYAVITTSARFFSFLAYLPTLTSEPSTYFNGGSDNVKIPGLTPLPKSSILLPFNDPNDLCTEMAVSNARTISTAKGVLANTFDWLEAETLVSLNSGKVINNLPLAIPIGPLAPCEFDNCQTVKWLDEQPAKSVVVRRCA</sequence>
<keyword evidence="2" id="KW-0808">Transferase</keyword>
<protein>
    <submittedName>
        <fullName evidence="3">Uncharacterized protein</fullName>
    </submittedName>
</protein>
<comment type="caution">
    <text evidence="3">The sequence shown here is derived from an EMBL/GenBank/DDBJ whole genome shotgun (WGS) entry which is preliminary data.</text>
</comment>
<dbReference type="EMBL" id="JBAMMX010000014">
    <property type="protein sequence ID" value="KAK6928141.1"/>
    <property type="molecule type" value="Genomic_DNA"/>
</dbReference>
<comment type="similarity">
    <text evidence="1">Belongs to the UDP-glycosyltransferase family.</text>
</comment>
<dbReference type="PANTHER" id="PTHR48048:SF76">
    <property type="entry name" value="UDP-GLYCOSYLTRANSFERASE 708D1-LIKE"/>
    <property type="match status" value="1"/>
</dbReference>
<accession>A0AAN8Z7V1</accession>
<evidence type="ECO:0000256" key="1">
    <source>
        <dbReference type="ARBA" id="ARBA00009995"/>
    </source>
</evidence>
<dbReference type="AlphaFoldDB" id="A0AAN8Z7V1"/>
<dbReference type="InterPro" id="IPR050481">
    <property type="entry name" value="UDP-glycosyltransf_plant"/>
</dbReference>
<name>A0AAN8Z7V1_9MAGN</name>
<dbReference type="PANTHER" id="PTHR48048">
    <property type="entry name" value="GLYCOSYLTRANSFERASE"/>
    <property type="match status" value="1"/>
</dbReference>
<dbReference type="SUPFAM" id="SSF53756">
    <property type="entry name" value="UDP-Glycosyltransferase/glycogen phosphorylase"/>
    <property type="match status" value="1"/>
</dbReference>
<dbReference type="Gene3D" id="3.40.50.2000">
    <property type="entry name" value="Glycogen Phosphorylase B"/>
    <property type="match status" value="2"/>
</dbReference>
<proteinExistence type="inferred from homology"/>
<keyword evidence="2" id="KW-0328">Glycosyltransferase</keyword>
<organism evidence="3 4">
    <name type="scientific">Dillenia turbinata</name>
    <dbReference type="NCBI Taxonomy" id="194707"/>
    <lineage>
        <taxon>Eukaryota</taxon>
        <taxon>Viridiplantae</taxon>
        <taxon>Streptophyta</taxon>
        <taxon>Embryophyta</taxon>
        <taxon>Tracheophyta</taxon>
        <taxon>Spermatophyta</taxon>
        <taxon>Magnoliopsida</taxon>
        <taxon>eudicotyledons</taxon>
        <taxon>Gunneridae</taxon>
        <taxon>Pentapetalae</taxon>
        <taxon>Dilleniales</taxon>
        <taxon>Dilleniaceae</taxon>
        <taxon>Dillenia</taxon>
    </lineage>
</organism>
<dbReference type="GO" id="GO:0035251">
    <property type="term" value="F:UDP-glucosyltransferase activity"/>
    <property type="evidence" value="ECO:0007669"/>
    <property type="project" value="InterPro"/>
</dbReference>
<evidence type="ECO:0000256" key="2">
    <source>
        <dbReference type="ARBA" id="ARBA00022676"/>
    </source>
</evidence>